<keyword evidence="2" id="KW-1185">Reference proteome</keyword>
<accession>A0AAV7JMT7</accession>
<sequence length="147" mass="16649">MKTRTQLTPIPTLYDDAAATLSVNPSIASRFPLFGQIDSSLYRERLSNLPILPTSRETLNLPVNLQQSIAGANFLLYSPTGDEILIFSTEANIIKLSTKKHWRVDGTFRSEPHLYLQLFSIRAFEGDKLIPLIYCLLLLKHVSYILK</sequence>
<dbReference type="EMBL" id="JAKMXF010000313">
    <property type="protein sequence ID" value="KAI6650221.1"/>
    <property type="molecule type" value="Genomic_DNA"/>
</dbReference>
<comment type="caution">
    <text evidence="1">The sequence shown here is derived from an EMBL/GenBank/DDBJ whole genome shotgun (WGS) entry which is preliminary data.</text>
</comment>
<name>A0AAV7JMT7_9METZ</name>
<reference evidence="1 2" key="1">
    <citation type="journal article" date="2023" name="BMC Biol.">
        <title>The compact genome of the sponge Oopsacas minuta (Hexactinellida) is lacking key metazoan core genes.</title>
        <authorList>
            <person name="Santini S."/>
            <person name="Schenkelaars Q."/>
            <person name="Jourda C."/>
            <person name="Duchesne M."/>
            <person name="Belahbib H."/>
            <person name="Rocher C."/>
            <person name="Selva M."/>
            <person name="Riesgo A."/>
            <person name="Vervoort M."/>
            <person name="Leys S.P."/>
            <person name="Kodjabachian L."/>
            <person name="Le Bivic A."/>
            <person name="Borchiellini C."/>
            <person name="Claverie J.M."/>
            <person name="Renard E."/>
        </authorList>
    </citation>
    <scope>NUCLEOTIDE SEQUENCE [LARGE SCALE GENOMIC DNA]</scope>
    <source>
        <strain evidence="1">SPO-2</strain>
    </source>
</reference>
<dbReference type="Proteomes" id="UP001165289">
    <property type="component" value="Unassembled WGS sequence"/>
</dbReference>
<proteinExistence type="predicted"/>
<gene>
    <name evidence="1" type="ORF">LOD99_6138</name>
</gene>
<evidence type="ECO:0000313" key="2">
    <source>
        <dbReference type="Proteomes" id="UP001165289"/>
    </source>
</evidence>
<protein>
    <submittedName>
        <fullName evidence="1">Uncharacterized protein</fullName>
    </submittedName>
</protein>
<dbReference type="AlphaFoldDB" id="A0AAV7JMT7"/>
<organism evidence="1 2">
    <name type="scientific">Oopsacas minuta</name>
    <dbReference type="NCBI Taxonomy" id="111878"/>
    <lineage>
        <taxon>Eukaryota</taxon>
        <taxon>Metazoa</taxon>
        <taxon>Porifera</taxon>
        <taxon>Hexactinellida</taxon>
        <taxon>Hexasterophora</taxon>
        <taxon>Lyssacinosida</taxon>
        <taxon>Leucopsacidae</taxon>
        <taxon>Oopsacas</taxon>
    </lineage>
</organism>
<evidence type="ECO:0000313" key="1">
    <source>
        <dbReference type="EMBL" id="KAI6650221.1"/>
    </source>
</evidence>